<keyword evidence="3" id="KW-1185">Reference proteome</keyword>
<accession>A0A2N3XSD3</accession>
<dbReference type="STRING" id="994479.GCA_000194155_06483"/>
<evidence type="ECO:0000259" key="1">
    <source>
        <dbReference type="Pfam" id="PF04149"/>
    </source>
</evidence>
<name>A0A2N3XSD3_SACSN</name>
<dbReference type="InterPro" id="IPR007278">
    <property type="entry name" value="DUF397"/>
</dbReference>
<dbReference type="RefSeq" id="WP_010313345.1">
    <property type="nucleotide sequence ID" value="NZ_CP061007.1"/>
</dbReference>
<evidence type="ECO:0000313" key="3">
    <source>
        <dbReference type="Proteomes" id="UP000233786"/>
    </source>
</evidence>
<dbReference type="Pfam" id="PF04149">
    <property type="entry name" value="DUF397"/>
    <property type="match status" value="1"/>
</dbReference>
<dbReference type="AlphaFoldDB" id="A0A2N3XSD3"/>
<comment type="caution">
    <text evidence="2">The sequence shown here is derived from an EMBL/GenBank/DDBJ whole genome shotgun (WGS) entry which is preliminary data.</text>
</comment>
<gene>
    <name evidence="2" type="ORF">A8926_1096</name>
</gene>
<feature type="domain" description="DUF397" evidence="1">
    <location>
        <begin position="6"/>
        <end position="57"/>
    </location>
</feature>
<evidence type="ECO:0000313" key="2">
    <source>
        <dbReference type="EMBL" id="PKW13559.1"/>
    </source>
</evidence>
<proteinExistence type="predicted"/>
<dbReference type="EMBL" id="PJNB01000001">
    <property type="protein sequence ID" value="PKW13559.1"/>
    <property type="molecule type" value="Genomic_DNA"/>
</dbReference>
<dbReference type="OrthoDB" id="3638031at2"/>
<reference evidence="2" key="1">
    <citation type="submission" date="2017-12" db="EMBL/GenBank/DDBJ databases">
        <title>Sequencing the genomes of 1000 Actinobacteria strains.</title>
        <authorList>
            <person name="Klenk H.-P."/>
        </authorList>
    </citation>
    <scope>NUCLEOTIDE SEQUENCE [LARGE SCALE GENOMIC DNA]</scope>
    <source>
        <strain evidence="2">DSM 44228</strain>
    </source>
</reference>
<sequence>MNQTSRWRKSSYSGNQTNCVEVGRAGDGTAVRDTKNRAAGYFTASREQWSAFVAAIKGGKFDA</sequence>
<protein>
    <submittedName>
        <fullName evidence="2">Uncharacterized protein DUF397</fullName>
    </submittedName>
</protein>
<organism evidence="2 3">
    <name type="scientific">Saccharopolyspora spinosa</name>
    <dbReference type="NCBI Taxonomy" id="60894"/>
    <lineage>
        <taxon>Bacteria</taxon>
        <taxon>Bacillati</taxon>
        <taxon>Actinomycetota</taxon>
        <taxon>Actinomycetes</taxon>
        <taxon>Pseudonocardiales</taxon>
        <taxon>Pseudonocardiaceae</taxon>
        <taxon>Saccharopolyspora</taxon>
    </lineage>
</organism>
<dbReference type="Proteomes" id="UP000233786">
    <property type="component" value="Unassembled WGS sequence"/>
</dbReference>